<name>A0A380DX28_STAAU</name>
<gene>
    <name evidence="1" type="ORF">NCTC6133_02601</name>
</gene>
<evidence type="ECO:0000313" key="2">
    <source>
        <dbReference type="Proteomes" id="UP000255091"/>
    </source>
</evidence>
<dbReference type="EMBL" id="UHAP01000001">
    <property type="protein sequence ID" value="SUK56413.1"/>
    <property type="molecule type" value="Genomic_DNA"/>
</dbReference>
<sequence length="108" mass="12229">MIAKLKKQGKQMASEILSRLRENDDLKDIPIHFAIYKQSSEDSITPGEFITQATAEKSQTKLNEWHNINEKSALLPSSTAADYDENLNNNSSNLTIICNHIFLISHKQ</sequence>
<evidence type="ECO:0000313" key="1">
    <source>
        <dbReference type="EMBL" id="SUK56413.1"/>
    </source>
</evidence>
<reference evidence="1 2" key="1">
    <citation type="submission" date="2018-06" db="EMBL/GenBank/DDBJ databases">
        <authorList>
            <consortium name="Pathogen Informatics"/>
            <person name="Doyle S."/>
        </authorList>
    </citation>
    <scope>NUCLEOTIDE SEQUENCE [LARGE SCALE GENOMIC DNA]</scope>
    <source>
        <strain evidence="1 2">NCTC6133</strain>
    </source>
</reference>
<proteinExistence type="predicted"/>
<organism evidence="1 2">
    <name type="scientific">Staphylococcus aureus</name>
    <dbReference type="NCBI Taxonomy" id="1280"/>
    <lineage>
        <taxon>Bacteria</taxon>
        <taxon>Bacillati</taxon>
        <taxon>Bacillota</taxon>
        <taxon>Bacilli</taxon>
        <taxon>Bacillales</taxon>
        <taxon>Staphylococcaceae</taxon>
        <taxon>Staphylococcus</taxon>
    </lineage>
</organism>
<dbReference type="InterPro" id="IPR011426">
    <property type="entry name" value="CamS"/>
</dbReference>
<dbReference type="Proteomes" id="UP000255091">
    <property type="component" value="Unassembled WGS sequence"/>
</dbReference>
<protein>
    <submittedName>
        <fullName evidence="1">Lipoprotein (Pheromone)</fullName>
    </submittedName>
</protein>
<dbReference type="AlphaFoldDB" id="A0A380DX28"/>
<dbReference type="Gene3D" id="3.10.570.10">
    <property type="entry name" value="sex pheromone staph- cam373 precursor domain"/>
    <property type="match status" value="1"/>
</dbReference>
<dbReference type="Pfam" id="PF07537">
    <property type="entry name" value="CamS"/>
    <property type="match status" value="1"/>
</dbReference>
<keyword evidence="1" id="KW-0449">Lipoprotein</keyword>
<accession>A0A380DX28</accession>